<gene>
    <name evidence="1" type="ORF">Vadar_033085</name>
</gene>
<name>A0ACB7YRU6_9ERIC</name>
<evidence type="ECO:0000313" key="1">
    <source>
        <dbReference type="EMBL" id="KAH7856133.1"/>
    </source>
</evidence>
<evidence type="ECO:0000313" key="2">
    <source>
        <dbReference type="Proteomes" id="UP000828048"/>
    </source>
</evidence>
<reference evidence="1 2" key="1">
    <citation type="journal article" date="2021" name="Hortic Res">
        <title>High-quality reference genome and annotation aids understanding of berry development for evergreen blueberry (Vaccinium darrowii).</title>
        <authorList>
            <person name="Yu J."/>
            <person name="Hulse-Kemp A.M."/>
            <person name="Babiker E."/>
            <person name="Staton M."/>
        </authorList>
    </citation>
    <scope>NUCLEOTIDE SEQUENCE [LARGE SCALE GENOMIC DNA]</scope>
    <source>
        <strain evidence="2">cv. NJ 8807/NJ 8810</strain>
        <tissue evidence="1">Young leaf</tissue>
    </source>
</reference>
<sequence>MTVASDLFEPTHTKALVKGMEKKGESAEGDTDYSDAIASQPGDSKSVTLVRIGGMQVIRGGNGIADGPVDDANITSLMEAVHSFIY</sequence>
<keyword evidence="2" id="KW-1185">Reference proteome</keyword>
<dbReference type="EMBL" id="CM037161">
    <property type="protein sequence ID" value="KAH7856133.1"/>
    <property type="molecule type" value="Genomic_DNA"/>
</dbReference>
<accession>A0ACB7YRU6</accession>
<protein>
    <submittedName>
        <fullName evidence="1">Uncharacterized protein</fullName>
    </submittedName>
</protein>
<dbReference type="Proteomes" id="UP000828048">
    <property type="component" value="Chromosome 11"/>
</dbReference>
<comment type="caution">
    <text evidence="1">The sequence shown here is derived from an EMBL/GenBank/DDBJ whole genome shotgun (WGS) entry which is preliminary data.</text>
</comment>
<organism evidence="1 2">
    <name type="scientific">Vaccinium darrowii</name>
    <dbReference type="NCBI Taxonomy" id="229202"/>
    <lineage>
        <taxon>Eukaryota</taxon>
        <taxon>Viridiplantae</taxon>
        <taxon>Streptophyta</taxon>
        <taxon>Embryophyta</taxon>
        <taxon>Tracheophyta</taxon>
        <taxon>Spermatophyta</taxon>
        <taxon>Magnoliopsida</taxon>
        <taxon>eudicotyledons</taxon>
        <taxon>Gunneridae</taxon>
        <taxon>Pentapetalae</taxon>
        <taxon>asterids</taxon>
        <taxon>Ericales</taxon>
        <taxon>Ericaceae</taxon>
        <taxon>Vaccinioideae</taxon>
        <taxon>Vaccinieae</taxon>
        <taxon>Vaccinium</taxon>
    </lineage>
</organism>
<proteinExistence type="predicted"/>